<dbReference type="SUPFAM" id="SSF50475">
    <property type="entry name" value="FMN-binding split barrel"/>
    <property type="match status" value="1"/>
</dbReference>
<dbReference type="Gene3D" id="2.30.110.10">
    <property type="entry name" value="Electron Transport, Fmn-binding Protein, Chain A"/>
    <property type="match status" value="1"/>
</dbReference>
<gene>
    <name evidence="1" type="ORF">A9R00_10325</name>
</gene>
<reference evidence="2" key="1">
    <citation type="journal article" date="2017" name="Proc. Natl. Acad. Sci. U.S.A.">
        <title>Simulation of Deepwater Horizon oil plume reveals substrate specialization within a complex community of hydrocarbon degraders.</title>
        <authorList>
            <person name="Hu P."/>
            <person name="Dubinsky E.A."/>
            <person name="Probst A.J."/>
            <person name="Wang J."/>
            <person name="Sieber C.M.K."/>
            <person name="Tom L.M."/>
            <person name="Gardinali P."/>
            <person name="Banfield J.F."/>
            <person name="Atlas R.M."/>
            <person name="Andersen G.L."/>
        </authorList>
    </citation>
    <scope>NUCLEOTIDE SEQUENCE [LARGE SCALE GENOMIC DNA]</scope>
</reference>
<dbReference type="PANTHER" id="PTHR42815:SF2">
    <property type="entry name" value="FAD-BINDING, PUTATIVE (AFU_ORTHOLOGUE AFUA_6G07600)-RELATED"/>
    <property type="match status" value="1"/>
</dbReference>
<proteinExistence type="predicted"/>
<evidence type="ECO:0008006" key="3">
    <source>
        <dbReference type="Google" id="ProtNLM"/>
    </source>
</evidence>
<protein>
    <recommendedName>
        <fullName evidence="3">Pyridoxamine 5'-phosphate oxidase putative domain-containing protein</fullName>
    </recommendedName>
</protein>
<accession>A0A1Y5HS52</accession>
<dbReference type="EMBL" id="MABE01000600">
    <property type="protein sequence ID" value="OUS38613.1"/>
    <property type="molecule type" value="Genomic_DNA"/>
</dbReference>
<comment type="caution">
    <text evidence="1">The sequence shown here is derived from an EMBL/GenBank/DDBJ whole genome shotgun (WGS) entry which is preliminary data.</text>
</comment>
<dbReference type="InterPro" id="IPR012349">
    <property type="entry name" value="Split_barrel_FMN-bd"/>
</dbReference>
<evidence type="ECO:0000313" key="1">
    <source>
        <dbReference type="EMBL" id="OUS38613.1"/>
    </source>
</evidence>
<organism evidence="1 2">
    <name type="scientific">Oleispira antarctica</name>
    <dbReference type="NCBI Taxonomy" id="188908"/>
    <lineage>
        <taxon>Bacteria</taxon>
        <taxon>Pseudomonadati</taxon>
        <taxon>Pseudomonadota</taxon>
        <taxon>Gammaproteobacteria</taxon>
        <taxon>Oceanospirillales</taxon>
        <taxon>Oceanospirillaceae</taxon>
        <taxon>Oleispira</taxon>
    </lineage>
</organism>
<name>A0A1Y5HS52_OLEAN</name>
<sequence length="331" mass="37089">MFNIHKSIQTESELRKIIPPHSKILDKRIQPNLDFFSREFMALACIAILATTNKHIPMFTINYQKSTKILSDKQIELNNLIRLQALTNSTEPCYATLFFMVPGLGHTLRINGSLEKNNDEHALFNITGVYFHCARAAARSGLWHYSDHSNKLKLTTDNILSHSAYVLLKTRNHAGQIELSPRGDKTGFIQIIDNETLFMPERPGNKVAVSLRNIIQNPNIELLVIVPGQSYTKNIHAHAYVTTDSELLTRCTVNEKAPKAGIVIKVTRESFQEDAALIESELWNATKAVDKNLLTAFPKALSSHMNGTGLMGKATNTIVGAIVKHDMKNLY</sequence>
<dbReference type="AlphaFoldDB" id="A0A1Y5HS52"/>
<dbReference type="PANTHER" id="PTHR42815">
    <property type="entry name" value="FAD-BINDING, PUTATIVE (AFU_ORTHOLOGUE AFUA_6G07600)-RELATED"/>
    <property type="match status" value="1"/>
</dbReference>
<evidence type="ECO:0000313" key="2">
    <source>
        <dbReference type="Proteomes" id="UP000227088"/>
    </source>
</evidence>
<dbReference type="Proteomes" id="UP000227088">
    <property type="component" value="Unassembled WGS sequence"/>
</dbReference>